<keyword evidence="3" id="KW-0285">Flavoprotein</keyword>
<dbReference type="InterPro" id="IPR016167">
    <property type="entry name" value="FAD-bd_PCMH_sub1"/>
</dbReference>
<keyword evidence="4" id="KW-0274">FAD</keyword>
<evidence type="ECO:0000256" key="3">
    <source>
        <dbReference type="ARBA" id="ARBA00022630"/>
    </source>
</evidence>
<dbReference type="PANTHER" id="PTHR43716:SF1">
    <property type="entry name" value="D-2-HYDROXYGLUTARATE DEHYDROGENASE, MITOCHONDRIAL"/>
    <property type="match status" value="1"/>
</dbReference>
<gene>
    <name evidence="7" type="ORF">METZ01_LOCUS199019</name>
</gene>
<dbReference type="InterPro" id="IPR016166">
    <property type="entry name" value="FAD-bd_PCMH"/>
</dbReference>
<dbReference type="GO" id="GO:0016491">
    <property type="term" value="F:oxidoreductase activity"/>
    <property type="evidence" value="ECO:0007669"/>
    <property type="project" value="UniProtKB-KW"/>
</dbReference>
<protein>
    <recommendedName>
        <fullName evidence="6">FAD-binding PCMH-type domain-containing protein</fullName>
    </recommendedName>
</protein>
<reference evidence="7" key="1">
    <citation type="submission" date="2018-05" db="EMBL/GenBank/DDBJ databases">
        <authorList>
            <person name="Lanie J.A."/>
            <person name="Ng W.-L."/>
            <person name="Kazmierczak K.M."/>
            <person name="Andrzejewski T.M."/>
            <person name="Davidsen T.M."/>
            <person name="Wayne K.J."/>
            <person name="Tettelin H."/>
            <person name="Glass J.I."/>
            <person name="Rusch D."/>
            <person name="Podicherti R."/>
            <person name="Tsui H.-C.T."/>
            <person name="Winkler M.E."/>
        </authorList>
    </citation>
    <scope>NUCLEOTIDE SEQUENCE</scope>
</reference>
<dbReference type="PANTHER" id="PTHR43716">
    <property type="entry name" value="D-2-HYDROXYGLUTARATE DEHYDROGENASE, MITOCHONDRIAL"/>
    <property type="match status" value="1"/>
</dbReference>
<dbReference type="Gene3D" id="3.30.70.2740">
    <property type="match status" value="1"/>
</dbReference>
<dbReference type="Gene3D" id="3.30.70.2190">
    <property type="match status" value="1"/>
</dbReference>
<dbReference type="InterPro" id="IPR006094">
    <property type="entry name" value="Oxid_FAD_bind_N"/>
</dbReference>
<dbReference type="InterPro" id="IPR051264">
    <property type="entry name" value="FAD-oxidored/transferase_4"/>
</dbReference>
<keyword evidence="5" id="KW-0560">Oxidoreductase</keyword>
<dbReference type="SUPFAM" id="SSF56176">
    <property type="entry name" value="FAD-binding/transporter-associated domain-like"/>
    <property type="match status" value="1"/>
</dbReference>
<dbReference type="FunFam" id="1.10.45.10:FF:000001">
    <property type="entry name" value="D-lactate dehydrogenase mitochondrial"/>
    <property type="match status" value="1"/>
</dbReference>
<dbReference type="EMBL" id="UINC01042903">
    <property type="protein sequence ID" value="SVB46165.1"/>
    <property type="molecule type" value="Genomic_DNA"/>
</dbReference>
<dbReference type="InterPro" id="IPR016171">
    <property type="entry name" value="Vanillyl_alc_oxidase_C-sub2"/>
</dbReference>
<dbReference type="Gene3D" id="3.30.465.10">
    <property type="match status" value="1"/>
</dbReference>
<dbReference type="InterPro" id="IPR016164">
    <property type="entry name" value="FAD-linked_Oxase-like_C"/>
</dbReference>
<proteinExistence type="inferred from homology"/>
<dbReference type="SUPFAM" id="SSF55103">
    <property type="entry name" value="FAD-linked oxidases, C-terminal domain"/>
    <property type="match status" value="1"/>
</dbReference>
<comment type="similarity">
    <text evidence="2">Belongs to the FAD-binding oxidoreductase/transferase type 4 family.</text>
</comment>
<accession>A0A382E6S5</accession>
<evidence type="ECO:0000256" key="1">
    <source>
        <dbReference type="ARBA" id="ARBA00001974"/>
    </source>
</evidence>
<dbReference type="Pfam" id="PF01565">
    <property type="entry name" value="FAD_binding_4"/>
    <property type="match status" value="1"/>
</dbReference>
<dbReference type="Gene3D" id="3.30.43.10">
    <property type="entry name" value="Uridine Diphospho-n-acetylenolpyruvylglucosamine Reductase, domain 2"/>
    <property type="match status" value="1"/>
</dbReference>
<evidence type="ECO:0000256" key="2">
    <source>
        <dbReference type="ARBA" id="ARBA00008000"/>
    </source>
</evidence>
<dbReference type="InterPro" id="IPR016169">
    <property type="entry name" value="FAD-bd_PCMH_sub2"/>
</dbReference>
<dbReference type="PROSITE" id="PS51387">
    <property type="entry name" value="FAD_PCMH"/>
    <property type="match status" value="1"/>
</dbReference>
<evidence type="ECO:0000256" key="5">
    <source>
        <dbReference type="ARBA" id="ARBA00023002"/>
    </source>
</evidence>
<sequence length="413" mass="44858">VAYCNRKDVSLVPHGGRTGLSGGGVSAPGAIVLQTTRMNRVLSIDPLAGTVIVEAGIVLEALEAEVAKHNLSVGIDLGARGTATIGGMVSTNAGGIEAFRNGMTRHHVLGLEVVLPDGQILDDLKTVTKANEGYDIKQLFIGAEGTLGVVTKVSLSLVPKEGRTATALVSCSGVDQAVRTFRHFRNHCDGTLLSAELMWPDYSRVTAAELGHEPVLAFETDQQALFLILEVADKKGDGRVFLENLLSECADENEIRNAIIAKSDREKESIWQIREEPRICENRFPHGFWFDVSVPLGKLKNYTDKLFEDIPRIQPELKALVFGHLGDGNLHITVTSGKVISELEDPIRRAVYQNLNALAGSFSAEHGIGIDKRESLARYTSPEKLKIMRNIKKILDPKGIMNPGKVLATTDEP</sequence>
<feature type="non-terminal residue" evidence="7">
    <location>
        <position position="1"/>
    </location>
</feature>
<evidence type="ECO:0000313" key="7">
    <source>
        <dbReference type="EMBL" id="SVB46165.1"/>
    </source>
</evidence>
<name>A0A382E6S5_9ZZZZ</name>
<dbReference type="InterPro" id="IPR036318">
    <property type="entry name" value="FAD-bd_PCMH-like_sf"/>
</dbReference>
<dbReference type="GO" id="GO:0022904">
    <property type="term" value="P:respiratory electron transport chain"/>
    <property type="evidence" value="ECO:0007669"/>
    <property type="project" value="TreeGrafter"/>
</dbReference>
<comment type="cofactor">
    <cofactor evidence="1">
        <name>FAD</name>
        <dbReference type="ChEBI" id="CHEBI:57692"/>
    </cofactor>
</comment>
<dbReference type="Pfam" id="PF02913">
    <property type="entry name" value="FAD-oxidase_C"/>
    <property type="match status" value="1"/>
</dbReference>
<feature type="domain" description="FAD-binding PCMH-type" evidence="6">
    <location>
        <begin position="1"/>
        <end position="160"/>
    </location>
</feature>
<evidence type="ECO:0000259" key="6">
    <source>
        <dbReference type="PROSITE" id="PS51387"/>
    </source>
</evidence>
<dbReference type="AlphaFoldDB" id="A0A382E6S5"/>
<evidence type="ECO:0000256" key="4">
    <source>
        <dbReference type="ARBA" id="ARBA00022827"/>
    </source>
</evidence>
<dbReference type="Gene3D" id="1.10.45.10">
    <property type="entry name" value="Vanillyl-alcohol Oxidase, Chain A, domain 4"/>
    <property type="match status" value="1"/>
</dbReference>
<organism evidence="7">
    <name type="scientific">marine metagenome</name>
    <dbReference type="NCBI Taxonomy" id="408172"/>
    <lineage>
        <taxon>unclassified sequences</taxon>
        <taxon>metagenomes</taxon>
        <taxon>ecological metagenomes</taxon>
    </lineage>
</organism>
<dbReference type="GO" id="GO:0071949">
    <property type="term" value="F:FAD binding"/>
    <property type="evidence" value="ECO:0007669"/>
    <property type="project" value="InterPro"/>
</dbReference>
<dbReference type="InterPro" id="IPR004113">
    <property type="entry name" value="FAD-bd_oxidored_4_C"/>
</dbReference>